<dbReference type="EMBL" id="DSXR01000075">
    <property type="protein sequence ID" value="HGS87434.1"/>
    <property type="molecule type" value="Genomic_DNA"/>
</dbReference>
<gene>
    <name evidence="1" type="ORF">ENT17_07425</name>
</gene>
<protein>
    <submittedName>
        <fullName evidence="1">Uncharacterized protein</fullName>
    </submittedName>
</protein>
<organism evidence="1">
    <name type="scientific">Bellilinea caldifistulae</name>
    <dbReference type="NCBI Taxonomy" id="360411"/>
    <lineage>
        <taxon>Bacteria</taxon>
        <taxon>Bacillati</taxon>
        <taxon>Chloroflexota</taxon>
        <taxon>Anaerolineae</taxon>
        <taxon>Anaerolineales</taxon>
        <taxon>Anaerolineaceae</taxon>
        <taxon>Bellilinea</taxon>
    </lineage>
</organism>
<comment type="caution">
    <text evidence="1">The sequence shown here is derived from an EMBL/GenBank/DDBJ whole genome shotgun (WGS) entry which is preliminary data.</text>
</comment>
<evidence type="ECO:0000313" key="1">
    <source>
        <dbReference type="EMBL" id="HGS87434.1"/>
    </source>
</evidence>
<reference evidence="1" key="1">
    <citation type="journal article" date="2020" name="mSystems">
        <title>Genome- and Community-Level Interaction Insights into Carbon Utilization and Element Cycling Functions of Hydrothermarchaeota in Hydrothermal Sediment.</title>
        <authorList>
            <person name="Zhou Z."/>
            <person name="Liu Y."/>
            <person name="Xu W."/>
            <person name="Pan J."/>
            <person name="Luo Z.H."/>
            <person name="Li M."/>
        </authorList>
    </citation>
    <scope>NUCLEOTIDE SEQUENCE [LARGE SCALE GENOMIC DNA]</scope>
    <source>
        <strain evidence="1">SpSt-556</strain>
    </source>
</reference>
<name>A0A7C4Q939_9CHLR</name>
<accession>A0A7C4Q939</accession>
<sequence>MNALPQQTEGKYQGWRLYIHPQYHYSVLIPLEWGACIRDHYLNLFFLNDRRVLTLVIGTKFADDETHILRTGVPAGDVVDGGTVQFLGQTIRKRMIRYEGKDKVVLYGYKEDLPYQIPAGNLIFTISLDDFSSGPYEEIELSPEIQQLADAIVESIQLSSP</sequence>
<dbReference type="AlphaFoldDB" id="A0A7C4Q939"/>
<proteinExistence type="predicted"/>